<gene>
    <name evidence="2" type="primary">Prelid2-L</name>
    <name evidence="2" type="ORF">Hamer_G003578</name>
</gene>
<dbReference type="InterPro" id="IPR037365">
    <property type="entry name" value="Slowmo/Ups"/>
</dbReference>
<dbReference type="EMBL" id="JAHLQT010025476">
    <property type="protein sequence ID" value="KAG7164388.1"/>
    <property type="molecule type" value="Genomic_DNA"/>
</dbReference>
<reference evidence="2" key="1">
    <citation type="journal article" date="2021" name="Sci. Adv.">
        <title>The American lobster genome reveals insights on longevity, neural, and immune adaptations.</title>
        <authorList>
            <person name="Polinski J.M."/>
            <person name="Zimin A.V."/>
            <person name="Clark K.F."/>
            <person name="Kohn A.B."/>
            <person name="Sadowski N."/>
            <person name="Timp W."/>
            <person name="Ptitsyn A."/>
            <person name="Khanna P."/>
            <person name="Romanova D.Y."/>
            <person name="Williams P."/>
            <person name="Greenwood S.J."/>
            <person name="Moroz L.L."/>
            <person name="Walt D.R."/>
            <person name="Bodnar A.G."/>
        </authorList>
    </citation>
    <scope>NUCLEOTIDE SEQUENCE</scope>
    <source>
        <strain evidence="2">GMGI-L3</strain>
    </source>
</reference>
<accession>A0A8J5JYK6</accession>
<evidence type="ECO:0000313" key="3">
    <source>
        <dbReference type="Proteomes" id="UP000747542"/>
    </source>
</evidence>
<evidence type="ECO:0000259" key="1">
    <source>
        <dbReference type="PROSITE" id="PS50904"/>
    </source>
</evidence>
<dbReference type="OrthoDB" id="407630at2759"/>
<dbReference type="InterPro" id="IPR006797">
    <property type="entry name" value="PRELI/MSF1_dom"/>
</dbReference>
<dbReference type="PROSITE" id="PS50904">
    <property type="entry name" value="PRELI_MSF1"/>
    <property type="match status" value="1"/>
</dbReference>
<dbReference type="Pfam" id="PF04707">
    <property type="entry name" value="PRELI"/>
    <property type="match status" value="1"/>
</dbReference>
<protein>
    <submittedName>
        <fullName evidence="2">PRELI domain-containing protein 2-like</fullName>
    </submittedName>
</protein>
<feature type="domain" description="PRELI/MSF1" evidence="1">
    <location>
        <begin position="2"/>
        <end position="174"/>
    </location>
</feature>
<dbReference type="PANTHER" id="PTHR11158">
    <property type="entry name" value="MSF1/PX19 RELATED"/>
    <property type="match status" value="1"/>
</dbReference>
<dbReference type="Proteomes" id="UP000747542">
    <property type="component" value="Unassembled WGS sequence"/>
</dbReference>
<organism evidence="2 3">
    <name type="scientific">Homarus americanus</name>
    <name type="common">American lobster</name>
    <dbReference type="NCBI Taxonomy" id="6706"/>
    <lineage>
        <taxon>Eukaryota</taxon>
        <taxon>Metazoa</taxon>
        <taxon>Ecdysozoa</taxon>
        <taxon>Arthropoda</taxon>
        <taxon>Crustacea</taxon>
        <taxon>Multicrustacea</taxon>
        <taxon>Malacostraca</taxon>
        <taxon>Eumalacostraca</taxon>
        <taxon>Eucarida</taxon>
        <taxon>Decapoda</taxon>
        <taxon>Pleocyemata</taxon>
        <taxon>Astacidea</taxon>
        <taxon>Nephropoidea</taxon>
        <taxon>Nephropidae</taxon>
        <taxon>Homarus</taxon>
    </lineage>
</organism>
<proteinExistence type="predicted"/>
<evidence type="ECO:0000313" key="2">
    <source>
        <dbReference type="EMBL" id="KAG7164388.1"/>
    </source>
</evidence>
<keyword evidence="3" id="KW-1185">Reference proteome</keyword>
<comment type="caution">
    <text evidence="2">The sequence shown here is derived from an EMBL/GenBank/DDBJ whole genome shotgun (WGS) entry which is preliminary data.</text>
</comment>
<name>A0A8J5JYK6_HOMAM</name>
<dbReference type="GO" id="GO:0005758">
    <property type="term" value="C:mitochondrial intermembrane space"/>
    <property type="evidence" value="ECO:0007669"/>
    <property type="project" value="InterPro"/>
</dbReference>
<sequence length="184" mass="21383">MTVTVKAEHVYQEPVEVVAVTHLSKYPNEYDPNILSCAVLERKIDGDGQTYTKRVAAVRNVLPSIFRRVKSLQVDHFELQEESWYDRRLRKLSVRSHNISVSDWITMREASVYTPHQQNPNWTNFEQEGTITVHGLGRLGCLIEMFGKRFLSVGAQRSITITEKLMAERSKRITSFWYSEFLFA</sequence>
<dbReference type="AlphaFoldDB" id="A0A8J5JYK6"/>